<dbReference type="InterPro" id="IPR028082">
    <property type="entry name" value="Peripla_BP_I"/>
</dbReference>
<name>A0ABX8W864_9LACO</name>
<evidence type="ECO:0000256" key="2">
    <source>
        <dbReference type="ARBA" id="ARBA00023125"/>
    </source>
</evidence>
<dbReference type="Pfam" id="PF00356">
    <property type="entry name" value="LacI"/>
    <property type="match status" value="1"/>
</dbReference>
<keyword evidence="6" id="KW-1185">Reference proteome</keyword>
<evidence type="ECO:0000313" key="6">
    <source>
        <dbReference type="Proteomes" id="UP000826550"/>
    </source>
</evidence>
<dbReference type="SMART" id="SM00354">
    <property type="entry name" value="HTH_LACI"/>
    <property type="match status" value="1"/>
</dbReference>
<proteinExistence type="predicted"/>
<evidence type="ECO:0000256" key="1">
    <source>
        <dbReference type="ARBA" id="ARBA00023015"/>
    </source>
</evidence>
<keyword evidence="1" id="KW-0805">Transcription regulation</keyword>
<protein>
    <submittedName>
        <fullName evidence="5">LacI family transcriptional regulator</fullName>
    </submittedName>
</protein>
<dbReference type="SUPFAM" id="SSF47413">
    <property type="entry name" value="lambda repressor-like DNA-binding domains"/>
    <property type="match status" value="1"/>
</dbReference>
<dbReference type="RefSeq" id="WP_220220327.1">
    <property type="nucleotide sequence ID" value="NZ_CP048268.1"/>
</dbReference>
<feature type="domain" description="HTH lacI-type" evidence="4">
    <location>
        <begin position="2"/>
        <end position="55"/>
    </location>
</feature>
<gene>
    <name evidence="5" type="ORF">GYM71_09705</name>
</gene>
<sequence length="324" mass="36419">MATAKDVAALAGVSIGSVSNYLNGRHQRKATAEKIKTAMTQLDYHQNIIASGLKKNKTMSIGIVINQLTDFFSMSIVSAIEAYVEKFGYSIIVCDYHDDKKRLEQKIDFLLKRSIDAIIVFHQDQSTPMLEKIANSNIPIVAIDAPINGLKTDVVVVNNYDSSKAGVNYLLKKGYRHIGIITGSSENYIAQKRQQGYEDALKENGLTVKNSYIWSGDYTIKSGYEGFNRLIKQNPDLDAIFIINYYMSLGAIKAYREKNHQPNIEFLVYDHFFVNDLFFPEISSIEQPVKQIGTTAGKLVIAKLTNPAETSCQTVYCRNIFHQM</sequence>
<dbReference type="SUPFAM" id="SSF53822">
    <property type="entry name" value="Periplasmic binding protein-like I"/>
    <property type="match status" value="1"/>
</dbReference>
<accession>A0ABX8W864</accession>
<dbReference type="Gene3D" id="3.40.50.2300">
    <property type="match status" value="2"/>
</dbReference>
<evidence type="ECO:0000256" key="3">
    <source>
        <dbReference type="ARBA" id="ARBA00023163"/>
    </source>
</evidence>
<organism evidence="5 6">
    <name type="scientific">Lactobacillus panisapium</name>
    <dbReference type="NCBI Taxonomy" id="2012495"/>
    <lineage>
        <taxon>Bacteria</taxon>
        <taxon>Bacillati</taxon>
        <taxon>Bacillota</taxon>
        <taxon>Bacilli</taxon>
        <taxon>Lactobacillales</taxon>
        <taxon>Lactobacillaceae</taxon>
        <taxon>Lactobacillus</taxon>
    </lineage>
</organism>
<dbReference type="PANTHER" id="PTHR30146">
    <property type="entry name" value="LACI-RELATED TRANSCRIPTIONAL REPRESSOR"/>
    <property type="match status" value="1"/>
</dbReference>
<keyword evidence="3" id="KW-0804">Transcription</keyword>
<dbReference type="EMBL" id="CP048268">
    <property type="protein sequence ID" value="QYN53677.1"/>
    <property type="molecule type" value="Genomic_DNA"/>
</dbReference>
<evidence type="ECO:0000313" key="5">
    <source>
        <dbReference type="EMBL" id="QYN53677.1"/>
    </source>
</evidence>
<dbReference type="PANTHER" id="PTHR30146:SF109">
    <property type="entry name" value="HTH-TYPE TRANSCRIPTIONAL REGULATOR GALS"/>
    <property type="match status" value="1"/>
</dbReference>
<dbReference type="InterPro" id="IPR001761">
    <property type="entry name" value="Peripla_BP/Lac1_sug-bd_dom"/>
</dbReference>
<evidence type="ECO:0000259" key="4">
    <source>
        <dbReference type="PROSITE" id="PS50932"/>
    </source>
</evidence>
<dbReference type="InterPro" id="IPR000843">
    <property type="entry name" value="HTH_LacI"/>
</dbReference>
<dbReference type="Gene3D" id="1.10.260.40">
    <property type="entry name" value="lambda repressor-like DNA-binding domains"/>
    <property type="match status" value="1"/>
</dbReference>
<reference evidence="5 6" key="1">
    <citation type="submission" date="2020-01" db="EMBL/GenBank/DDBJ databases">
        <title>Vast differences in strain-level diversity in the gut microbiota of two closely related honey bee species.</title>
        <authorList>
            <person name="Ellegaard K.M."/>
            <person name="Suenami S."/>
            <person name="Miyazaki R."/>
            <person name="Engel P."/>
        </authorList>
    </citation>
    <scope>NUCLEOTIDE SEQUENCE [LARGE SCALE GENOMIC DNA]</scope>
    <source>
        <strain evidence="5 6">ESL0416</strain>
    </source>
</reference>
<dbReference type="Proteomes" id="UP000826550">
    <property type="component" value="Chromosome"/>
</dbReference>
<dbReference type="PROSITE" id="PS50932">
    <property type="entry name" value="HTH_LACI_2"/>
    <property type="match status" value="1"/>
</dbReference>
<dbReference type="CDD" id="cd06267">
    <property type="entry name" value="PBP1_LacI_sugar_binding-like"/>
    <property type="match status" value="1"/>
</dbReference>
<dbReference type="CDD" id="cd01392">
    <property type="entry name" value="HTH_LacI"/>
    <property type="match status" value="1"/>
</dbReference>
<keyword evidence="2" id="KW-0238">DNA-binding</keyword>
<dbReference type="Pfam" id="PF00532">
    <property type="entry name" value="Peripla_BP_1"/>
    <property type="match status" value="1"/>
</dbReference>
<dbReference type="InterPro" id="IPR010982">
    <property type="entry name" value="Lambda_DNA-bd_dom_sf"/>
</dbReference>